<evidence type="ECO:0000313" key="1">
    <source>
        <dbReference type="Proteomes" id="UP000887565"/>
    </source>
</evidence>
<name>A0A915J418_ROMCU</name>
<dbReference type="AlphaFoldDB" id="A0A915J418"/>
<dbReference type="WBParaSite" id="nRc.2.0.1.t21212-RA">
    <property type="protein sequence ID" value="nRc.2.0.1.t21212-RA"/>
    <property type="gene ID" value="nRc.2.0.1.g21212"/>
</dbReference>
<dbReference type="Proteomes" id="UP000887565">
    <property type="component" value="Unplaced"/>
</dbReference>
<protein>
    <submittedName>
        <fullName evidence="2">Uncharacterized protein</fullName>
    </submittedName>
</protein>
<proteinExistence type="predicted"/>
<evidence type="ECO:0000313" key="2">
    <source>
        <dbReference type="WBParaSite" id="nRc.2.0.1.t21212-RA"/>
    </source>
</evidence>
<accession>A0A915J418</accession>
<organism evidence="1 2">
    <name type="scientific">Romanomermis culicivorax</name>
    <name type="common">Nematode worm</name>
    <dbReference type="NCBI Taxonomy" id="13658"/>
    <lineage>
        <taxon>Eukaryota</taxon>
        <taxon>Metazoa</taxon>
        <taxon>Ecdysozoa</taxon>
        <taxon>Nematoda</taxon>
        <taxon>Enoplea</taxon>
        <taxon>Dorylaimia</taxon>
        <taxon>Mermithida</taxon>
        <taxon>Mermithoidea</taxon>
        <taxon>Mermithidae</taxon>
        <taxon>Romanomermis</taxon>
    </lineage>
</organism>
<sequence>MKSTIALAVDMNHKNNRLQITRISFQILASHKKMLANKIKTANSDTIMLCFSLNTASVATPLALPKVLFSLNKNMRLEIDNIEEQLAPNAGNVLPHRNVFETHDTMPRKNPLRELRFDRPIHKAVSEHFSQSHFSPFHNFQLEYMYARMFYFKFFAGILTAACLEPSAKISRAYVKIDENCVHILVAYGQDSFGEMHSHIIHMDKSSGDNRGGINAFATSYDELIALGRQISQAERGIDIQTIKSHEYELIPQPTNVEDRMGVKMNLVKSERLEFQEMNPNSPPNAADLKKFEQIKLDPILRVRYQKIRTAVTEPDLDDLKESGIACNIGMKAPPPGWEIHRSALMAGYVHGILSSALPYEYYKKMLDAPIPAVSYNTEQRGMHLYFPATIEMPDEHLLFDTRENLIKKCIGYDVLNQLDNVRPGTQVTEYDLNNVANIKEISIPENSVRPFVTGAFKEFLIGHFGTSKENGRWKIQAEISHNEQNFKLYMELFKSEAVEAGARASNLKSDVEKGAFAISYNLANSKDDSAIMALSEEQKYLNTENTPKATKKADSVISNQLSRIYVVSFNFSYQAGIAERGIER</sequence>
<keyword evidence="1" id="KW-1185">Reference proteome</keyword>
<reference evidence="2" key="1">
    <citation type="submission" date="2022-11" db="UniProtKB">
        <authorList>
            <consortium name="WormBaseParasite"/>
        </authorList>
    </citation>
    <scope>IDENTIFICATION</scope>
</reference>